<dbReference type="PANTHER" id="PTHR43280:SF29">
    <property type="entry name" value="ARAC-FAMILY TRANSCRIPTIONAL REGULATOR"/>
    <property type="match status" value="1"/>
</dbReference>
<evidence type="ECO:0000256" key="2">
    <source>
        <dbReference type="SAM" id="Phobius"/>
    </source>
</evidence>
<keyword evidence="1" id="KW-0238">DNA-binding</keyword>
<keyword evidence="2" id="KW-0812">Transmembrane</keyword>
<dbReference type="AlphaFoldDB" id="A0A5S5DW19"/>
<organism evidence="4 5">
    <name type="scientific">Tenacibaculum adriaticum</name>
    <dbReference type="NCBI Taxonomy" id="413713"/>
    <lineage>
        <taxon>Bacteria</taxon>
        <taxon>Pseudomonadati</taxon>
        <taxon>Bacteroidota</taxon>
        <taxon>Flavobacteriia</taxon>
        <taxon>Flavobacteriales</taxon>
        <taxon>Flavobacteriaceae</taxon>
        <taxon>Tenacibaculum</taxon>
    </lineage>
</organism>
<dbReference type="PROSITE" id="PS01124">
    <property type="entry name" value="HTH_ARAC_FAMILY_2"/>
    <property type="match status" value="1"/>
</dbReference>
<dbReference type="GO" id="GO:0043565">
    <property type="term" value="F:sequence-specific DNA binding"/>
    <property type="evidence" value="ECO:0007669"/>
    <property type="project" value="InterPro"/>
</dbReference>
<dbReference type="Proteomes" id="UP000323136">
    <property type="component" value="Unassembled WGS sequence"/>
</dbReference>
<dbReference type="Pfam" id="PF12833">
    <property type="entry name" value="HTH_18"/>
    <property type="match status" value="1"/>
</dbReference>
<evidence type="ECO:0000313" key="5">
    <source>
        <dbReference type="Proteomes" id="UP000323136"/>
    </source>
</evidence>
<reference evidence="4 5" key="1">
    <citation type="submission" date="2019-07" db="EMBL/GenBank/DDBJ databases">
        <title>Genomic Encyclopedia of Type Strains, Phase IV (KMG-IV): sequencing the most valuable type-strain genomes for metagenomic binning, comparative biology and taxonomic classification.</title>
        <authorList>
            <person name="Goeker M."/>
        </authorList>
    </citation>
    <scope>NUCLEOTIDE SEQUENCE [LARGE SCALE GENOMIC DNA]</scope>
    <source>
        <strain evidence="4 5">DSM 18961</strain>
    </source>
</reference>
<feature type="transmembrane region" description="Helical" evidence="2">
    <location>
        <begin position="64"/>
        <end position="84"/>
    </location>
</feature>
<feature type="domain" description="HTH araC/xylS-type" evidence="3">
    <location>
        <begin position="238"/>
        <end position="326"/>
    </location>
</feature>
<evidence type="ECO:0000256" key="1">
    <source>
        <dbReference type="ARBA" id="ARBA00023125"/>
    </source>
</evidence>
<evidence type="ECO:0000259" key="3">
    <source>
        <dbReference type="PROSITE" id="PS01124"/>
    </source>
</evidence>
<protein>
    <submittedName>
        <fullName evidence="4">Helix-turn-helix protein</fullName>
    </submittedName>
</protein>
<comment type="caution">
    <text evidence="4">The sequence shown here is derived from an EMBL/GenBank/DDBJ whole genome shotgun (WGS) entry which is preliminary data.</text>
</comment>
<proteinExistence type="predicted"/>
<sequence>MSHQILFFFSALGVFNGLLLSVYFLLGVRPKRLVNYCLGFLLLMICIRVGASCFYFFKKDIPKIIIQSGFIANFLIGPFLFVYLKSHIKFEKQIFKTDKIHIGVLILLITIFSVVFPFSKHPKIWNFFIRYYIHGTLTIYLILSAKFIKPIVIKIINNRKMLTSENRWLVILFAANVLITLGFVISLKTTYVFGPIWFSLVFYITIGYLLFNKKKIVVFQKEPALKKIKDAEALILLNKLKKLMEKEKLYKKSNLKLNDVAKELNITSNRLSQLLNENIGKSFTLFLNEYRIKEAKQLLINYNKFTIEAIGYEAGFSSKSSFFCHL</sequence>
<feature type="transmembrane region" description="Helical" evidence="2">
    <location>
        <begin position="33"/>
        <end position="58"/>
    </location>
</feature>
<dbReference type="InterPro" id="IPR018060">
    <property type="entry name" value="HTH_AraC"/>
</dbReference>
<dbReference type="Gene3D" id="1.10.10.60">
    <property type="entry name" value="Homeodomain-like"/>
    <property type="match status" value="2"/>
</dbReference>
<feature type="transmembrane region" description="Helical" evidence="2">
    <location>
        <begin position="191"/>
        <end position="211"/>
    </location>
</feature>
<accession>A0A5S5DW19</accession>
<evidence type="ECO:0000313" key="4">
    <source>
        <dbReference type="EMBL" id="TYP98982.1"/>
    </source>
</evidence>
<feature type="transmembrane region" description="Helical" evidence="2">
    <location>
        <begin position="100"/>
        <end position="119"/>
    </location>
</feature>
<name>A0A5S5DW19_9FLAO</name>
<dbReference type="OrthoDB" id="6283866at2"/>
<feature type="transmembrane region" description="Helical" evidence="2">
    <location>
        <begin position="131"/>
        <end position="148"/>
    </location>
</feature>
<keyword evidence="2" id="KW-0472">Membrane</keyword>
<keyword evidence="2" id="KW-1133">Transmembrane helix</keyword>
<dbReference type="GO" id="GO:0003700">
    <property type="term" value="F:DNA-binding transcription factor activity"/>
    <property type="evidence" value="ECO:0007669"/>
    <property type="project" value="InterPro"/>
</dbReference>
<dbReference type="PANTHER" id="PTHR43280">
    <property type="entry name" value="ARAC-FAMILY TRANSCRIPTIONAL REGULATOR"/>
    <property type="match status" value="1"/>
</dbReference>
<feature type="transmembrane region" description="Helical" evidence="2">
    <location>
        <begin position="6"/>
        <end position="26"/>
    </location>
</feature>
<feature type="transmembrane region" description="Helical" evidence="2">
    <location>
        <begin position="168"/>
        <end position="185"/>
    </location>
</feature>
<dbReference type="SMART" id="SM00342">
    <property type="entry name" value="HTH_ARAC"/>
    <property type="match status" value="1"/>
</dbReference>
<keyword evidence="5" id="KW-1185">Reference proteome</keyword>
<dbReference type="EMBL" id="VNIA01000002">
    <property type="protein sequence ID" value="TYP98982.1"/>
    <property type="molecule type" value="Genomic_DNA"/>
</dbReference>
<gene>
    <name evidence="4" type="ORF">C7447_102300</name>
</gene>